<evidence type="ECO:0000256" key="2">
    <source>
        <dbReference type="SAM" id="MobiDB-lite"/>
    </source>
</evidence>
<dbReference type="GeneID" id="5232496"/>
<evidence type="ECO:0000259" key="3">
    <source>
        <dbReference type="Pfam" id="PF11989"/>
    </source>
</evidence>
<dbReference type="AlphaFoldDB" id="A5E0L7"/>
<dbReference type="HOGENOM" id="CLU_023998_0_0_1"/>
<feature type="compositionally biased region" description="Basic and acidic residues" evidence="2">
    <location>
        <begin position="446"/>
        <end position="471"/>
    </location>
</feature>
<dbReference type="OrthoDB" id="534815at2759"/>
<dbReference type="Pfam" id="PF11989">
    <property type="entry name" value="Dsl1_C"/>
    <property type="match status" value="1"/>
</dbReference>
<gene>
    <name evidence="4" type="ORF">LELG_03154</name>
</gene>
<feature type="region of interest" description="Disordered" evidence="2">
    <location>
        <begin position="409"/>
        <end position="491"/>
    </location>
</feature>
<dbReference type="EMBL" id="CH981527">
    <property type="protein sequence ID" value="EDK44975.1"/>
    <property type="molecule type" value="Genomic_DNA"/>
</dbReference>
<keyword evidence="1" id="KW-0175">Coiled coil</keyword>
<keyword evidence="5" id="KW-1185">Reference proteome</keyword>
<reference evidence="4 5" key="1">
    <citation type="journal article" date="2009" name="Nature">
        <title>Evolution of pathogenicity and sexual reproduction in eight Candida genomes.</title>
        <authorList>
            <person name="Butler G."/>
            <person name="Rasmussen M.D."/>
            <person name="Lin M.F."/>
            <person name="Santos M.A."/>
            <person name="Sakthikumar S."/>
            <person name="Munro C.A."/>
            <person name="Rheinbay E."/>
            <person name="Grabherr M."/>
            <person name="Forche A."/>
            <person name="Reedy J.L."/>
            <person name="Agrafioti I."/>
            <person name="Arnaud M.B."/>
            <person name="Bates S."/>
            <person name="Brown A.J."/>
            <person name="Brunke S."/>
            <person name="Costanzo M.C."/>
            <person name="Fitzpatrick D.A."/>
            <person name="de Groot P.W."/>
            <person name="Harris D."/>
            <person name="Hoyer L.L."/>
            <person name="Hube B."/>
            <person name="Klis F.M."/>
            <person name="Kodira C."/>
            <person name="Lennard N."/>
            <person name="Logue M.E."/>
            <person name="Martin R."/>
            <person name="Neiman A.M."/>
            <person name="Nikolaou E."/>
            <person name="Quail M.A."/>
            <person name="Quinn J."/>
            <person name="Santos M.C."/>
            <person name="Schmitzberger F.F."/>
            <person name="Sherlock G."/>
            <person name="Shah P."/>
            <person name="Silverstein K.A."/>
            <person name="Skrzypek M.S."/>
            <person name="Soll D."/>
            <person name="Staggs R."/>
            <person name="Stansfield I."/>
            <person name="Stumpf M.P."/>
            <person name="Sudbery P.E."/>
            <person name="Srikantha T."/>
            <person name="Zeng Q."/>
            <person name="Berman J."/>
            <person name="Berriman M."/>
            <person name="Heitman J."/>
            <person name="Gow N.A."/>
            <person name="Lorenz M.C."/>
            <person name="Birren B.W."/>
            <person name="Kellis M."/>
            <person name="Cuomo C.A."/>
        </authorList>
    </citation>
    <scope>NUCLEOTIDE SEQUENCE [LARGE SCALE GENOMIC DNA]</scope>
    <source>
        <strain evidence="5">ATCC 11503 / BCRC 21390 / CBS 2605 / JCM 1781 / NBRC 1676 / NRRL YB-4239</strain>
    </source>
</reference>
<evidence type="ECO:0000256" key="1">
    <source>
        <dbReference type="SAM" id="Coils"/>
    </source>
</evidence>
<feature type="compositionally biased region" description="Acidic residues" evidence="2">
    <location>
        <begin position="409"/>
        <end position="434"/>
    </location>
</feature>
<dbReference type="InterPro" id="IPR021876">
    <property type="entry name" value="Dsl1_C"/>
</dbReference>
<dbReference type="Proteomes" id="UP000001996">
    <property type="component" value="Unassembled WGS sequence"/>
</dbReference>
<accession>A5E0L7</accession>
<dbReference type="OMA" id="NHLKDIM"/>
<dbReference type="STRING" id="379508.A5E0L7"/>
<feature type="coiled-coil region" evidence="1">
    <location>
        <begin position="70"/>
        <end position="110"/>
    </location>
</feature>
<dbReference type="VEuPathDB" id="FungiDB:LELG_03154"/>
<evidence type="ECO:0000313" key="4">
    <source>
        <dbReference type="EMBL" id="EDK44975.1"/>
    </source>
</evidence>
<dbReference type="InterPro" id="IPR046362">
    <property type="entry name" value="Zw10/DSL1_C_sf"/>
</dbReference>
<organism evidence="4 5">
    <name type="scientific">Lodderomyces elongisporus (strain ATCC 11503 / CBS 2605 / JCM 1781 / NBRC 1676 / NRRL YB-4239)</name>
    <name type="common">Yeast</name>
    <name type="synonym">Saccharomyces elongisporus</name>
    <dbReference type="NCBI Taxonomy" id="379508"/>
    <lineage>
        <taxon>Eukaryota</taxon>
        <taxon>Fungi</taxon>
        <taxon>Dikarya</taxon>
        <taxon>Ascomycota</taxon>
        <taxon>Saccharomycotina</taxon>
        <taxon>Pichiomycetes</taxon>
        <taxon>Debaryomycetaceae</taxon>
        <taxon>Candida/Lodderomyces clade</taxon>
        <taxon>Lodderomyces</taxon>
    </lineage>
</organism>
<feature type="domain" description="Retrograde transport protein Dsl1 C-terminal" evidence="3">
    <location>
        <begin position="568"/>
        <end position="751"/>
    </location>
</feature>
<sequence>MSTITERLEYERANLGKIDNYLEQLQSKLTKEYLTDALSKQDRFYQLKSPTADQDAQNKSKLKLYKDLSLNQLNQRNEEVEQQLRDLRTLQQIQLNLNEIESTIDNLNISMSSLLDLQHLNTLFKSIKDKLTLDYVICKQVAKKVSSLHQTFMARLNDYLRLVMPNECTIQNLAILHDFNYFVIKNGYVLDTMGRYRDSWDLIVDRIFNANNKSDEIKIELLERKAGEEDVDEDSVEIKIVQAFDSNKSFLSSLSNFIKFINAVNVPSIKQFLESKISKLIIDKLSRNIDSIINDPAQIDQLKQLVKLCEEKSQSWNILSKLEGLGKTIEDKLHYLHQDWLVDEYVNKVKVAIILSGVVQSVAKINIKRLLKDTVKETVNVAHMKEIAQHKQESLEQTAQAVVEDDIDDDAGWDENWDDGWDVADDNDNEEDNDGVNAHMVSKNVDSSHRDASKDKDKETRNHANRENEEEKEKEEEEEEEKEDDKKEGIEKVSISSIPEIVKPIFNEFLGIAPKEINYLVTTIKALATVLYPNPKTSFLLYNDFTLLSQELSHDSFAQFAEHTWNQVTMEVYLELKQLINSLDFSLDVELEDESVLDDYNLNQISLLYKWFQTLFEETELQATNPRKFKFFVADLIDFINNIIMSKIISMEDIGETQCTVISLTVESLNNVTVPYLTSLGIPQKTIESYNKLDNVKFLLNNHLKDIMERFYQGELFDLNTEEIIGLLRSVFLPSELRDGYIDEVKEFRNMS</sequence>
<protein>
    <recommendedName>
        <fullName evidence="3">Retrograde transport protein Dsl1 C-terminal domain-containing protein</fullName>
    </recommendedName>
</protein>
<feature type="compositionally biased region" description="Acidic residues" evidence="2">
    <location>
        <begin position="472"/>
        <end position="483"/>
    </location>
</feature>
<dbReference type="eggNOG" id="ENOG502QR7Q">
    <property type="taxonomic scope" value="Eukaryota"/>
</dbReference>
<evidence type="ECO:0000313" key="5">
    <source>
        <dbReference type="Proteomes" id="UP000001996"/>
    </source>
</evidence>
<proteinExistence type="predicted"/>
<dbReference type="Gene3D" id="1.10.357.150">
    <property type="match status" value="1"/>
</dbReference>
<name>A5E0L7_LODEL</name>
<dbReference type="KEGG" id="lel:PVL30_002647"/>
<dbReference type="InParanoid" id="A5E0L7"/>